<dbReference type="Pfam" id="PF01128">
    <property type="entry name" value="IspD"/>
    <property type="match status" value="1"/>
</dbReference>
<name>A0A494TIQ8_SPHPE</name>
<dbReference type="GO" id="GO:0016114">
    <property type="term" value="P:terpenoid biosynthetic process"/>
    <property type="evidence" value="ECO:0007669"/>
    <property type="project" value="InterPro"/>
</dbReference>
<evidence type="ECO:0000256" key="6">
    <source>
        <dbReference type="ARBA" id="ARBA00008480"/>
    </source>
</evidence>
<feature type="binding site" evidence="14">
    <location>
        <begin position="372"/>
        <end position="375"/>
    </location>
    <ligand>
        <name>4-CDP-2-C-methyl-D-erythritol 2-phosphate</name>
        <dbReference type="ChEBI" id="CHEBI:57919"/>
    </ligand>
</feature>
<feature type="binding site" evidence="14">
    <location>
        <position position="248"/>
    </location>
    <ligand>
        <name>a divalent metal cation</name>
        <dbReference type="ChEBI" id="CHEBI:60240"/>
    </ligand>
</feature>
<dbReference type="HAMAP" id="MF_00107">
    <property type="entry name" value="IspF"/>
    <property type="match status" value="1"/>
</dbReference>
<dbReference type="SUPFAM" id="SSF69765">
    <property type="entry name" value="IpsF-like"/>
    <property type="match status" value="1"/>
</dbReference>
<dbReference type="KEGG" id="spha:D3Y57_06360"/>
<keyword evidence="12 14" id="KW-0456">Lyase</keyword>
<dbReference type="CDD" id="cd00554">
    <property type="entry name" value="MECDP_synthase"/>
    <property type="match status" value="1"/>
</dbReference>
<feature type="site" description="Positions MEP for the nucleophilic attack" evidence="14">
    <location>
        <position position="221"/>
    </location>
</feature>
<dbReference type="HAMAP" id="MF_01520">
    <property type="entry name" value="IspDF"/>
    <property type="match status" value="1"/>
</dbReference>
<feature type="binding site" evidence="14">
    <location>
        <position position="382"/>
    </location>
    <ligand>
        <name>4-CDP-2-C-methyl-D-erythritol 2-phosphate</name>
        <dbReference type="ChEBI" id="CHEBI:57919"/>
    </ligand>
</feature>
<comment type="caution">
    <text evidence="14">Lacks conserved residue(s) required for the propagation of feature annotation.</text>
</comment>
<dbReference type="NCBIfam" id="TIGR00453">
    <property type="entry name" value="ispD"/>
    <property type="match status" value="1"/>
</dbReference>
<comment type="catalytic activity">
    <reaction evidence="1 14">
        <text>4-CDP-2-C-methyl-D-erythritol 2-phosphate = 2-C-methyl-D-erythritol 2,4-cyclic diphosphate + CMP</text>
        <dbReference type="Rhea" id="RHEA:23864"/>
        <dbReference type="ChEBI" id="CHEBI:57919"/>
        <dbReference type="ChEBI" id="CHEBI:58483"/>
        <dbReference type="ChEBI" id="CHEBI:60377"/>
        <dbReference type="EC" id="4.6.1.12"/>
    </reaction>
</comment>
<dbReference type="CDD" id="cd02516">
    <property type="entry name" value="CDP-ME_synthetase"/>
    <property type="match status" value="1"/>
</dbReference>
<dbReference type="InterPro" id="IPR001228">
    <property type="entry name" value="IspD"/>
</dbReference>
<feature type="region of interest" description="2-C-methyl-D-erythritol 4-phosphate cytidylyltransferase" evidence="14">
    <location>
        <begin position="1"/>
        <end position="242"/>
    </location>
</feature>
<comment type="similarity">
    <text evidence="6">Belongs to the IspF family.</text>
</comment>
<dbReference type="Pfam" id="PF02542">
    <property type="entry name" value="YgbB"/>
    <property type="match status" value="1"/>
</dbReference>
<dbReference type="PANTHER" id="PTHR43181">
    <property type="entry name" value="2-C-METHYL-D-ERYTHRITOL 2,4-CYCLODIPHOSPHATE SYNTHASE, CHLOROPLASTIC"/>
    <property type="match status" value="1"/>
</dbReference>
<evidence type="ECO:0000256" key="7">
    <source>
        <dbReference type="ARBA" id="ARBA00009789"/>
    </source>
</evidence>
<dbReference type="Proteomes" id="UP000276254">
    <property type="component" value="Chromosome"/>
</dbReference>
<gene>
    <name evidence="14" type="primary">ispDF</name>
    <name evidence="16" type="ORF">D3Y57_06360</name>
</gene>
<feature type="binding site" evidence="14">
    <location>
        <begin position="296"/>
        <end position="298"/>
    </location>
    <ligand>
        <name>4-CDP-2-C-methyl-D-erythritol 2-phosphate</name>
        <dbReference type="ChEBI" id="CHEBI:57919"/>
    </ligand>
</feature>
<evidence type="ECO:0000256" key="8">
    <source>
        <dbReference type="ARBA" id="ARBA00022679"/>
    </source>
</evidence>
<dbReference type="NCBIfam" id="NF006899">
    <property type="entry name" value="PRK09382.1"/>
    <property type="match status" value="1"/>
</dbReference>
<accession>A0A494TIQ8</accession>
<feature type="site" description="Transition state stabilizer" evidence="14">
    <location>
        <position position="274"/>
    </location>
</feature>
<evidence type="ECO:0000256" key="11">
    <source>
        <dbReference type="ARBA" id="ARBA00023229"/>
    </source>
</evidence>
<comment type="function">
    <text evidence="14">Bifunctional enzyme that catalyzes the formation of 4-diphosphocytidyl-2-C-methyl-D-erythritol from CTP and 2-C-methyl-D-erythritol 4-phosphate (MEP) (IspD), and catalyzes the conversion of 4-diphosphocytidyl-2-C-methyl-D-erythritol 2-phosphate (CDP-ME2P) to 2-C-methyl-D-erythritol 2,4-cyclodiphosphate (ME-CPP) with a corresponding release of cytidine 5-monophosphate (CMP) (IspF).</text>
</comment>
<comment type="pathway">
    <text evidence="5 14">Isoprenoid biosynthesis; isopentenyl diphosphate biosynthesis via DXP pathway; isopentenyl diphosphate from 1-deoxy-D-xylulose 5-phosphate: step 2/6.</text>
</comment>
<dbReference type="EMBL" id="CP032829">
    <property type="protein sequence ID" value="AYJ85661.1"/>
    <property type="molecule type" value="Genomic_DNA"/>
</dbReference>
<dbReference type="InterPro" id="IPR036571">
    <property type="entry name" value="MECDP_synthase_sf"/>
</dbReference>
<dbReference type="InterPro" id="IPR003526">
    <property type="entry name" value="MECDP_synthase"/>
</dbReference>
<dbReference type="InterPro" id="IPR020555">
    <property type="entry name" value="MECDP_synthase_CS"/>
</dbReference>
<reference evidence="16 17" key="1">
    <citation type="submission" date="2018-09" db="EMBL/GenBank/DDBJ databases">
        <title>Sphingomonas peninsula sp. nov., isolated from fildes peninsula, Antarctic soil.</title>
        <authorList>
            <person name="Yingchao G."/>
        </authorList>
    </citation>
    <scope>NUCLEOTIDE SEQUENCE [LARGE SCALE GENOMIC DNA]</scope>
    <source>
        <strain evidence="16 17">YZ-8</strain>
    </source>
</reference>
<feature type="site" description="Transition state stabilizer" evidence="14">
    <location>
        <position position="30"/>
    </location>
</feature>
<feature type="site" description="Positions MEP for the nucleophilic attack" evidence="14">
    <location>
        <position position="167"/>
    </location>
</feature>
<keyword evidence="13 14" id="KW-0511">Multifunctional enzyme</keyword>
<evidence type="ECO:0000313" key="16">
    <source>
        <dbReference type="EMBL" id="AYJ85661.1"/>
    </source>
</evidence>
<feature type="site" description="Transition state stabilizer" evidence="14">
    <location>
        <position position="37"/>
    </location>
</feature>
<dbReference type="InterPro" id="IPR034683">
    <property type="entry name" value="IspD/TarI"/>
</dbReference>
<comment type="similarity">
    <text evidence="7">Belongs to the IspD/TarI cytidylyltransferase family. IspD subfamily.</text>
</comment>
<feature type="domain" description="2-C-methyl-D-erythritol 2,4-cyclodiphosphate synthase" evidence="15">
    <location>
        <begin position="242"/>
        <end position="394"/>
    </location>
</feature>
<evidence type="ECO:0000256" key="2">
    <source>
        <dbReference type="ARBA" id="ARBA00001282"/>
    </source>
</evidence>
<dbReference type="InterPro" id="IPR018294">
    <property type="entry name" value="ISPD_synthase_CS"/>
</dbReference>
<evidence type="ECO:0000256" key="3">
    <source>
        <dbReference type="ARBA" id="ARBA00001968"/>
    </source>
</evidence>
<dbReference type="InterPro" id="IPR026596">
    <property type="entry name" value="IspD/F"/>
</dbReference>
<keyword evidence="8 14" id="KW-0808">Transferase</keyword>
<dbReference type="HAMAP" id="MF_00108">
    <property type="entry name" value="IspD"/>
    <property type="match status" value="1"/>
</dbReference>
<dbReference type="Gene3D" id="3.30.1330.50">
    <property type="entry name" value="2-C-methyl-D-erythritol 2,4-cyclodiphosphate synthase"/>
    <property type="match status" value="1"/>
</dbReference>
<evidence type="ECO:0000256" key="10">
    <source>
        <dbReference type="ARBA" id="ARBA00022723"/>
    </source>
</evidence>
<dbReference type="EC" id="4.6.1.12" evidence="14"/>
<dbReference type="InterPro" id="IPR029044">
    <property type="entry name" value="Nucleotide-diphossugar_trans"/>
</dbReference>
<keyword evidence="9 14" id="KW-0548">Nucleotidyltransferase</keyword>
<proteinExistence type="inferred from homology"/>
<feature type="region of interest" description="2-C-methyl-D-erythritol 2,4-cyclodiphosphate synthase" evidence="14">
    <location>
        <begin position="242"/>
        <end position="399"/>
    </location>
</feature>
<dbReference type="PANTHER" id="PTHR43181:SF1">
    <property type="entry name" value="2-C-METHYL-D-ERYTHRITOL 2,4-CYCLODIPHOSPHATE SYNTHASE, CHLOROPLASTIC"/>
    <property type="match status" value="1"/>
</dbReference>
<dbReference type="SUPFAM" id="SSF53448">
    <property type="entry name" value="Nucleotide-diphospho-sugar transferases"/>
    <property type="match status" value="1"/>
</dbReference>
<comment type="similarity">
    <text evidence="14">In the N-terminal section; belongs to the IspD/TarI cytidylyltransferase family. IspD subfamily.</text>
</comment>
<organism evidence="16 17">
    <name type="scientific">Sphingomonas paeninsulae</name>
    <dbReference type="NCBI Taxonomy" id="2319844"/>
    <lineage>
        <taxon>Bacteria</taxon>
        <taxon>Pseudomonadati</taxon>
        <taxon>Pseudomonadota</taxon>
        <taxon>Alphaproteobacteria</taxon>
        <taxon>Sphingomonadales</taxon>
        <taxon>Sphingomonadaceae</taxon>
        <taxon>Sphingomonas</taxon>
    </lineage>
</organism>
<comment type="pathway">
    <text evidence="4 14">Isoprenoid biosynthesis; isopentenyl diphosphate biosynthesis via DXP pathway; isopentenyl diphosphate from 1-deoxy-D-xylulose 5-phosphate: step 4/6.</text>
</comment>
<evidence type="ECO:0000256" key="1">
    <source>
        <dbReference type="ARBA" id="ARBA00000200"/>
    </source>
</evidence>
<evidence type="ECO:0000256" key="12">
    <source>
        <dbReference type="ARBA" id="ARBA00023239"/>
    </source>
</evidence>
<dbReference type="UniPathway" id="UPA00056">
    <property type="reaction ID" value="UER00093"/>
</dbReference>
<dbReference type="NCBIfam" id="TIGR00151">
    <property type="entry name" value="ispF"/>
    <property type="match status" value="1"/>
</dbReference>
<evidence type="ECO:0000256" key="5">
    <source>
        <dbReference type="ARBA" id="ARBA00004787"/>
    </source>
</evidence>
<evidence type="ECO:0000259" key="15">
    <source>
        <dbReference type="Pfam" id="PF02542"/>
    </source>
</evidence>
<evidence type="ECO:0000256" key="14">
    <source>
        <dbReference type="HAMAP-Rule" id="MF_01520"/>
    </source>
</evidence>
<dbReference type="PROSITE" id="PS01295">
    <property type="entry name" value="ISPD"/>
    <property type="match status" value="1"/>
</dbReference>
<feature type="binding site" evidence="14">
    <location>
        <begin position="274"/>
        <end position="275"/>
    </location>
    <ligand>
        <name>4-CDP-2-C-methyl-D-erythritol 2-phosphate</name>
        <dbReference type="ChEBI" id="CHEBI:57919"/>
    </ligand>
</feature>
<dbReference type="PROSITE" id="PS01350">
    <property type="entry name" value="ISPF"/>
    <property type="match status" value="1"/>
</dbReference>
<feature type="binding site" evidence="14">
    <location>
        <position position="250"/>
    </location>
    <ligand>
        <name>a divalent metal cation</name>
        <dbReference type="ChEBI" id="CHEBI:60240"/>
    </ligand>
</feature>
<protein>
    <recommendedName>
        <fullName evidence="14">Bifunctional enzyme IspD/IspF</fullName>
    </recommendedName>
    <domain>
        <recommendedName>
            <fullName evidence="14">2-C-methyl-D-erythritol 4-phosphate cytidylyltransferase</fullName>
            <ecNumber evidence="14">2.7.7.60</ecNumber>
        </recommendedName>
        <alternativeName>
            <fullName evidence="14">4-diphosphocytidyl-2C-methyl-D-erythritol synthase</fullName>
        </alternativeName>
        <alternativeName>
            <fullName evidence="14">MEP cytidylyltransferase</fullName>
            <shortName evidence="14">MCT</shortName>
        </alternativeName>
    </domain>
    <domain>
        <recommendedName>
            <fullName evidence="14">2-C-methyl-D-erythritol 2,4-cyclodiphosphate synthase</fullName>
            <shortName evidence="14">MECDP-synthase</shortName>
            <shortName evidence="14">MECPP-synthase</shortName>
            <shortName evidence="14">MECPS</shortName>
            <ecNumber evidence="14">4.6.1.12</ecNumber>
        </recommendedName>
    </domain>
</protein>
<feature type="binding site" evidence="14">
    <location>
        <begin position="248"/>
        <end position="250"/>
    </location>
    <ligand>
        <name>4-CDP-2-C-methyl-D-erythritol 2-phosphate</name>
        <dbReference type="ChEBI" id="CHEBI:57919"/>
    </ligand>
</feature>
<dbReference type="GO" id="GO:0050518">
    <property type="term" value="F:2-C-methyl-D-erythritol 4-phosphate cytidylyltransferase activity"/>
    <property type="evidence" value="ECO:0007669"/>
    <property type="project" value="UniProtKB-UniRule"/>
</dbReference>
<dbReference type="AlphaFoldDB" id="A0A494TIQ8"/>
<feature type="binding site" evidence="14">
    <location>
        <position position="379"/>
    </location>
    <ligand>
        <name>4-CDP-2-C-methyl-D-erythritol 2-phosphate</name>
        <dbReference type="ChEBI" id="CHEBI:57919"/>
    </ligand>
</feature>
<feature type="site" description="Transition state stabilizer" evidence="14">
    <location>
        <position position="373"/>
    </location>
</feature>
<dbReference type="EC" id="2.7.7.60" evidence="14"/>
<comment type="cofactor">
    <cofactor evidence="3 14">
        <name>a divalent metal cation</name>
        <dbReference type="ChEBI" id="CHEBI:60240"/>
    </cofactor>
</comment>
<dbReference type="Gene3D" id="3.90.550.10">
    <property type="entry name" value="Spore Coat Polysaccharide Biosynthesis Protein SpsA, Chain A"/>
    <property type="match status" value="1"/>
</dbReference>
<keyword evidence="10 14" id="KW-0479">Metal-binding</keyword>
<dbReference type="GO" id="GO:0008685">
    <property type="term" value="F:2-C-methyl-D-erythritol 2,4-cyclodiphosphate synthase activity"/>
    <property type="evidence" value="ECO:0007669"/>
    <property type="project" value="UniProtKB-UniRule"/>
</dbReference>
<dbReference type="OrthoDB" id="9804336at2"/>
<dbReference type="GO" id="GO:0019288">
    <property type="term" value="P:isopentenyl diphosphate biosynthetic process, methylerythritol 4-phosphate pathway"/>
    <property type="evidence" value="ECO:0007669"/>
    <property type="project" value="UniProtKB-UniRule"/>
</dbReference>
<evidence type="ECO:0000256" key="4">
    <source>
        <dbReference type="ARBA" id="ARBA00004709"/>
    </source>
</evidence>
<evidence type="ECO:0000256" key="9">
    <source>
        <dbReference type="ARBA" id="ARBA00022695"/>
    </source>
</evidence>
<evidence type="ECO:0000313" key="17">
    <source>
        <dbReference type="Proteomes" id="UP000276254"/>
    </source>
</evidence>
<comment type="similarity">
    <text evidence="14">In the C-terminal section; belongs to the IspF family.</text>
</comment>
<evidence type="ECO:0000256" key="13">
    <source>
        <dbReference type="ARBA" id="ARBA00023268"/>
    </source>
</evidence>
<dbReference type="GO" id="GO:0046872">
    <property type="term" value="F:metal ion binding"/>
    <property type="evidence" value="ECO:0007669"/>
    <property type="project" value="UniProtKB-KW"/>
</dbReference>
<feature type="binding site" evidence="14">
    <location>
        <position position="282"/>
    </location>
    <ligand>
        <name>a divalent metal cation</name>
        <dbReference type="ChEBI" id="CHEBI:60240"/>
    </ligand>
</feature>
<comment type="catalytic activity">
    <reaction evidence="2 14">
        <text>2-C-methyl-D-erythritol 4-phosphate + CTP + H(+) = 4-CDP-2-C-methyl-D-erythritol + diphosphate</text>
        <dbReference type="Rhea" id="RHEA:13429"/>
        <dbReference type="ChEBI" id="CHEBI:15378"/>
        <dbReference type="ChEBI" id="CHEBI:33019"/>
        <dbReference type="ChEBI" id="CHEBI:37563"/>
        <dbReference type="ChEBI" id="CHEBI:57823"/>
        <dbReference type="ChEBI" id="CHEBI:58262"/>
        <dbReference type="EC" id="2.7.7.60"/>
    </reaction>
</comment>
<keyword evidence="11 14" id="KW-0414">Isoprene biosynthesis</keyword>
<keyword evidence="17" id="KW-1185">Reference proteome</keyword>
<sequence length="399" mass="41957">MTLAGKHIGRYSESMNRTAALIVAAGRGVRAGGELPKQYVPISGVAVIARSVDAFVGLPVYIVIADGQQGLLDTALAGRAVAGIIIGGTERQDSVRAGLAAIARTADRVLIHDAARPLLPRAVIDRLVAALEKSDGAVPVLPVADSVARASNALDTSDQDLGNAVDRTNLFRVQTPQAFRLDAIIKAHEQWSGPPATDDAQVARAAGFRVAMVAGDTALDKITHAEDFTRAETSLASTMVSRSAMGFDVHRLELDEELWLCGVLIPHTHGLSGHSDADVALHAITDALLGTIGDGDIGSHFPPSDPQWRGASSDRFVTHARDLILAKGGRIDHVDLTLICEAPKVGPHREAMRARLGELLRLRPSQISIKATTTERLGFAGRGEGIAAQAIATVTAGID</sequence>